<evidence type="ECO:0000256" key="1">
    <source>
        <dbReference type="SAM" id="Coils"/>
    </source>
</evidence>
<reference evidence="2" key="1">
    <citation type="submission" date="2017-02" db="UniProtKB">
        <authorList>
            <consortium name="WormBaseParasite"/>
        </authorList>
    </citation>
    <scope>IDENTIFICATION</scope>
</reference>
<keyword evidence="1" id="KW-0175">Coiled coil</keyword>
<dbReference type="STRING" id="6280.A0A0N4THI1"/>
<proteinExistence type="predicted"/>
<organism evidence="2">
    <name type="scientific">Brugia pahangi</name>
    <name type="common">Filarial nematode worm</name>
    <dbReference type="NCBI Taxonomy" id="6280"/>
    <lineage>
        <taxon>Eukaryota</taxon>
        <taxon>Metazoa</taxon>
        <taxon>Ecdysozoa</taxon>
        <taxon>Nematoda</taxon>
        <taxon>Chromadorea</taxon>
        <taxon>Rhabditida</taxon>
        <taxon>Spirurina</taxon>
        <taxon>Spiruromorpha</taxon>
        <taxon>Filarioidea</taxon>
        <taxon>Onchocercidae</taxon>
        <taxon>Brugia</taxon>
    </lineage>
</organism>
<dbReference type="AlphaFoldDB" id="A0A0N4THI1"/>
<name>A0A0N4THI1_BRUPA</name>
<accession>A0A0N4THI1</accession>
<protein>
    <submittedName>
        <fullName evidence="2">Biogenesis of lysosome-related organelles complex 1 subunit BLI1</fullName>
    </submittedName>
</protein>
<evidence type="ECO:0000313" key="2">
    <source>
        <dbReference type="WBParaSite" id="BPAG_0000767001-mRNA-1"/>
    </source>
</evidence>
<sequence length="48" mass="5846">LNFSRHHSSVVDLKEKFVILLEQLHYQIQEWENIVERLEQVKKREANA</sequence>
<feature type="coiled-coil region" evidence="1">
    <location>
        <begin position="21"/>
        <end position="48"/>
    </location>
</feature>
<dbReference type="WBParaSite" id="BPAG_0000767001-mRNA-1">
    <property type="protein sequence ID" value="BPAG_0000767001-mRNA-1"/>
    <property type="gene ID" value="BPAG_0000767001"/>
</dbReference>